<reference evidence="1" key="1">
    <citation type="submission" date="2022-07" db="EMBL/GenBank/DDBJ databases">
        <title>Complete Genome Sequence of the Radioresistant Bacterium Deinococcus aetherius ST0316, Isolated from the Air Dust collected in Lower Stratosphere above Japan.</title>
        <authorList>
            <person name="Satoh K."/>
            <person name="Hagiwara K."/>
            <person name="Katsumata K."/>
            <person name="Kubo A."/>
            <person name="Yokobori S."/>
            <person name="Yamagishi A."/>
            <person name="Oono Y."/>
            <person name="Narumi I."/>
        </authorList>
    </citation>
    <scope>NUCLEOTIDE SEQUENCE</scope>
    <source>
        <strain evidence="1">ST0316</strain>
        <plasmid evidence="1">pDAETH-2</plasmid>
    </source>
</reference>
<geneLocation type="plasmid" evidence="1 2">
    <name>pDAETH-2</name>
</geneLocation>
<dbReference type="RefSeq" id="WP_264778497.1">
    <property type="nucleotide sequence ID" value="NZ_AP026562.1"/>
</dbReference>
<accession>A0ABM8AJZ5</accession>
<keyword evidence="1" id="KW-0614">Plasmid</keyword>
<gene>
    <name evidence="1" type="ORF">DAETH_41100</name>
</gene>
<sequence length="181" mass="20636">MTRTLRFPWYLCVPLLLPLAFPIRGAVTDLRAWQLSRQAETRQNLALFDEALALRRQAVLARPGDARAQLALAERARGLWYFRDTETLRREADVAFGRATELSPHWPVPHYEHARMYAFKAQHARALSLLAPALDLDPNNAGYWLERARLLGALGRATEARAAYGRCLGLKWSRECERGAR</sequence>
<dbReference type="EMBL" id="AP026562">
    <property type="protein sequence ID" value="BDP44141.1"/>
    <property type="molecule type" value="Genomic_DNA"/>
</dbReference>
<evidence type="ECO:0000313" key="1">
    <source>
        <dbReference type="EMBL" id="BDP44141.1"/>
    </source>
</evidence>
<proteinExistence type="predicted"/>
<dbReference type="Proteomes" id="UP001064971">
    <property type="component" value="Plasmid pDAETH-2"/>
</dbReference>
<name>A0ABM8AJZ5_9DEIO</name>
<dbReference type="InterPro" id="IPR011990">
    <property type="entry name" value="TPR-like_helical_dom_sf"/>
</dbReference>
<evidence type="ECO:0008006" key="3">
    <source>
        <dbReference type="Google" id="ProtNLM"/>
    </source>
</evidence>
<keyword evidence="2" id="KW-1185">Reference proteome</keyword>
<organism evidence="1 2">
    <name type="scientific">Deinococcus aetherius</name>
    <dbReference type="NCBI Taxonomy" id="200252"/>
    <lineage>
        <taxon>Bacteria</taxon>
        <taxon>Thermotogati</taxon>
        <taxon>Deinococcota</taxon>
        <taxon>Deinococci</taxon>
        <taxon>Deinococcales</taxon>
        <taxon>Deinococcaceae</taxon>
        <taxon>Deinococcus</taxon>
    </lineage>
</organism>
<dbReference type="SUPFAM" id="SSF48452">
    <property type="entry name" value="TPR-like"/>
    <property type="match status" value="1"/>
</dbReference>
<evidence type="ECO:0000313" key="2">
    <source>
        <dbReference type="Proteomes" id="UP001064971"/>
    </source>
</evidence>
<protein>
    <recommendedName>
        <fullName evidence="3">Tetratricopeptide repeat protein</fullName>
    </recommendedName>
</protein>
<dbReference type="Gene3D" id="1.25.40.10">
    <property type="entry name" value="Tetratricopeptide repeat domain"/>
    <property type="match status" value="1"/>
</dbReference>